<sequence length="314" mass="35213">MLGSGEAASPTVYPVTMEISSLERQLQSVQRNIAFLKGEHMDLLHGLHMEILQLQKRCTELTCELTLKSSRNDQSEDCEHQEDCAPLEAEIRQKELQNAALRKELRHKEALIAALEDSLRRRERLFLEELKRRSHRMTLLNSELQKQSETAAQLAFQLHSVKQKLSNSRQGGRPSDKPADKAIPTSPVYTSVSLRRHHKVHAKVTDRICTESPQRRRAGLDELDPMPDPALFLRARWHHGGRPSQAGGRAPVTHECRLESGGLAPAQSLVPRTVAEGSSKCSNFLGPPAETEIPLTDEESAGEDLQKARESVRK</sequence>
<dbReference type="EMBL" id="BEZZ01000062">
    <property type="protein sequence ID" value="GCC24605.1"/>
    <property type="molecule type" value="Genomic_DNA"/>
</dbReference>
<dbReference type="Proteomes" id="UP000287033">
    <property type="component" value="Unassembled WGS sequence"/>
</dbReference>
<gene>
    <name evidence="5" type="ORF">chiPu_0003007</name>
</gene>
<feature type="domain" description="CCDC92/74 N-terminal" evidence="4">
    <location>
        <begin position="23"/>
        <end position="78"/>
    </location>
</feature>
<proteinExistence type="predicted"/>
<organism evidence="5 6">
    <name type="scientific">Chiloscyllium punctatum</name>
    <name type="common">Brownbanded bambooshark</name>
    <name type="synonym">Hemiscyllium punctatum</name>
    <dbReference type="NCBI Taxonomy" id="137246"/>
    <lineage>
        <taxon>Eukaryota</taxon>
        <taxon>Metazoa</taxon>
        <taxon>Chordata</taxon>
        <taxon>Craniata</taxon>
        <taxon>Vertebrata</taxon>
        <taxon>Chondrichthyes</taxon>
        <taxon>Elasmobranchii</taxon>
        <taxon>Galeomorphii</taxon>
        <taxon>Galeoidea</taxon>
        <taxon>Orectolobiformes</taxon>
        <taxon>Hemiscylliidae</taxon>
        <taxon>Chiloscyllium</taxon>
    </lineage>
</organism>
<dbReference type="InterPro" id="IPR039496">
    <property type="entry name" value="CCDC92/74_N"/>
</dbReference>
<evidence type="ECO:0000259" key="4">
    <source>
        <dbReference type="Pfam" id="PF14916"/>
    </source>
</evidence>
<accession>A0A401S2G1</accession>
<reference evidence="5 6" key="1">
    <citation type="journal article" date="2018" name="Nat. Ecol. Evol.">
        <title>Shark genomes provide insights into elasmobranch evolution and the origin of vertebrates.</title>
        <authorList>
            <person name="Hara Y"/>
            <person name="Yamaguchi K"/>
            <person name="Onimaru K"/>
            <person name="Kadota M"/>
            <person name="Koyanagi M"/>
            <person name="Keeley SD"/>
            <person name="Tatsumi K"/>
            <person name="Tanaka K"/>
            <person name="Motone F"/>
            <person name="Kageyama Y"/>
            <person name="Nozu R"/>
            <person name="Adachi N"/>
            <person name="Nishimura O"/>
            <person name="Nakagawa R"/>
            <person name="Tanegashima C"/>
            <person name="Kiyatake I"/>
            <person name="Matsumoto R"/>
            <person name="Murakumo K"/>
            <person name="Nishida K"/>
            <person name="Terakita A"/>
            <person name="Kuratani S"/>
            <person name="Sato K"/>
            <person name="Hyodo S Kuraku.S."/>
        </authorList>
    </citation>
    <scope>NUCLEOTIDE SEQUENCE [LARGE SCALE GENOMIC DNA]</scope>
</reference>
<keyword evidence="6" id="KW-1185">Reference proteome</keyword>
<comment type="caution">
    <text evidence="5">The sequence shown here is derived from an EMBL/GenBank/DDBJ whole genome shotgun (WGS) entry which is preliminary data.</text>
</comment>
<feature type="region of interest" description="Disordered" evidence="3">
    <location>
        <begin position="162"/>
        <end position="186"/>
    </location>
</feature>
<evidence type="ECO:0000256" key="3">
    <source>
        <dbReference type="SAM" id="MobiDB-lite"/>
    </source>
</evidence>
<dbReference type="InterPro" id="IPR040370">
    <property type="entry name" value="CCDC74A/CCDC74B/CCDC92"/>
</dbReference>
<dbReference type="STRING" id="137246.A0A401S2G1"/>
<dbReference type="PANTHER" id="PTHR14882">
    <property type="entry name" value="COILED-COIL DOMAIN-CONTAINING 74A"/>
    <property type="match status" value="1"/>
</dbReference>
<name>A0A401S2G1_CHIPU</name>
<feature type="coiled-coil region" evidence="2">
    <location>
        <begin position="84"/>
        <end position="147"/>
    </location>
</feature>
<dbReference type="PANTHER" id="PTHR14882:SF3">
    <property type="entry name" value="COILED-COIL DOMAIN CONTAINING 92B"/>
    <property type="match status" value="1"/>
</dbReference>
<feature type="compositionally biased region" description="Basic and acidic residues" evidence="3">
    <location>
        <begin position="304"/>
        <end position="314"/>
    </location>
</feature>
<dbReference type="OrthoDB" id="9941131at2759"/>
<protein>
    <recommendedName>
        <fullName evidence="4">CCDC92/74 N-terminal domain-containing protein</fullName>
    </recommendedName>
</protein>
<evidence type="ECO:0000256" key="1">
    <source>
        <dbReference type="ARBA" id="ARBA00023054"/>
    </source>
</evidence>
<dbReference type="Pfam" id="PF14916">
    <property type="entry name" value="CCDC92"/>
    <property type="match status" value="1"/>
</dbReference>
<keyword evidence="1 2" id="KW-0175">Coiled coil</keyword>
<evidence type="ECO:0000313" key="5">
    <source>
        <dbReference type="EMBL" id="GCC24605.1"/>
    </source>
</evidence>
<evidence type="ECO:0000256" key="2">
    <source>
        <dbReference type="SAM" id="Coils"/>
    </source>
</evidence>
<dbReference type="AlphaFoldDB" id="A0A401S2G1"/>
<feature type="region of interest" description="Disordered" evidence="3">
    <location>
        <begin position="274"/>
        <end position="314"/>
    </location>
</feature>
<dbReference type="OMA" id="KHCTELT"/>
<evidence type="ECO:0000313" key="6">
    <source>
        <dbReference type="Proteomes" id="UP000287033"/>
    </source>
</evidence>